<feature type="domain" description="Gfo/Idh/MocA-like oxidoreductase N-terminal" evidence="1">
    <location>
        <begin position="24"/>
        <end position="140"/>
    </location>
</feature>
<dbReference type="Proteomes" id="UP000066284">
    <property type="component" value="Chromosome 1"/>
</dbReference>
<keyword evidence="4" id="KW-1185">Reference proteome</keyword>
<dbReference type="SUPFAM" id="SSF51735">
    <property type="entry name" value="NAD(P)-binding Rossmann-fold domains"/>
    <property type="match status" value="1"/>
</dbReference>
<dbReference type="Pfam" id="PF01408">
    <property type="entry name" value="GFO_IDH_MocA"/>
    <property type="match status" value="1"/>
</dbReference>
<dbReference type="AlphaFoldDB" id="A0A0S4KSR4"/>
<dbReference type="GO" id="GO:0016491">
    <property type="term" value="F:oxidoreductase activity"/>
    <property type="evidence" value="ECO:0007669"/>
    <property type="project" value="UniProtKB-KW"/>
</dbReference>
<dbReference type="InterPro" id="IPR036291">
    <property type="entry name" value="NAD(P)-bd_dom_sf"/>
</dbReference>
<evidence type="ECO:0000259" key="1">
    <source>
        <dbReference type="Pfam" id="PF01408"/>
    </source>
</evidence>
<keyword evidence="3" id="KW-0560">Oxidoreductase</keyword>
<dbReference type="InterPro" id="IPR000683">
    <property type="entry name" value="Gfo/Idh/MocA-like_OxRdtase_N"/>
</dbReference>
<dbReference type="SUPFAM" id="SSF55347">
    <property type="entry name" value="Glyceraldehyde-3-phosphate dehydrogenase-like, C-terminal domain"/>
    <property type="match status" value="1"/>
</dbReference>
<gene>
    <name evidence="3" type="ORF">NITINOP_2105</name>
</gene>
<sequence>MSERHQHHEPIGIGKPIGIGRPIGIGLIGAGRHGLRYARHIVHDLPSAVLRAVCRRHPARGLDLPDAQSVAMYGRGESLIADPSVEAVVAVVPPVLAPEICRLAVQARKPLLIEKPLAVSGAEARAMVSMARQAAVPLMTAQTLRFDAAVQGVRAWKERLGRSERLLLTSHVEVKDNRADHAQGYGGRGALLEIGVHLLDLVRYLTGEEVREVCCTMNRSHANAPETVVSAHLTTEGGTACVLDVARVSGERVGTVEWIGSQGRICADWPRRLVHWTGRGGKREEREHPPSQTVLFTLQAFLQAIADGSPMPITGEDGCRAVEIADACYRSAELNGAPVSPPGPSR</sequence>
<organism evidence="3 4">
    <name type="scientific">Candidatus Nitrospira inopinata</name>
    <dbReference type="NCBI Taxonomy" id="1715989"/>
    <lineage>
        <taxon>Bacteria</taxon>
        <taxon>Pseudomonadati</taxon>
        <taxon>Nitrospirota</taxon>
        <taxon>Nitrospiria</taxon>
        <taxon>Nitrospirales</taxon>
        <taxon>Nitrospiraceae</taxon>
        <taxon>Nitrospira</taxon>
    </lineage>
</organism>
<dbReference type="Gene3D" id="3.30.360.10">
    <property type="entry name" value="Dihydrodipicolinate Reductase, domain 2"/>
    <property type="match status" value="1"/>
</dbReference>
<dbReference type="InterPro" id="IPR055170">
    <property type="entry name" value="GFO_IDH_MocA-like_dom"/>
</dbReference>
<accession>A0A0S4KSR4</accession>
<proteinExistence type="predicted"/>
<feature type="domain" description="GFO/IDH/MocA-like oxidoreductase" evidence="2">
    <location>
        <begin position="176"/>
        <end position="265"/>
    </location>
</feature>
<evidence type="ECO:0000313" key="4">
    <source>
        <dbReference type="Proteomes" id="UP000066284"/>
    </source>
</evidence>
<dbReference type="PANTHER" id="PTHR43377:SF1">
    <property type="entry name" value="BILIVERDIN REDUCTASE A"/>
    <property type="match status" value="1"/>
</dbReference>
<evidence type="ECO:0000313" key="3">
    <source>
        <dbReference type="EMBL" id="CUQ67077.1"/>
    </source>
</evidence>
<name>A0A0S4KSR4_9BACT</name>
<dbReference type="EC" id="1.-.-.-" evidence="3"/>
<dbReference type="KEGG" id="nio:NITINOP_2105"/>
<dbReference type="Pfam" id="PF22725">
    <property type="entry name" value="GFO_IDH_MocA_C3"/>
    <property type="match status" value="1"/>
</dbReference>
<dbReference type="InterPro" id="IPR051450">
    <property type="entry name" value="Gfo/Idh/MocA_Oxidoreductases"/>
</dbReference>
<protein>
    <submittedName>
        <fullName evidence="3">Putative Oxidoreductase, GFO/IDH/MOCA family</fullName>
        <ecNumber evidence="3">1.-.-.-</ecNumber>
    </submittedName>
</protein>
<dbReference type="STRING" id="1715989.NITINOP_2105"/>
<evidence type="ECO:0000259" key="2">
    <source>
        <dbReference type="Pfam" id="PF22725"/>
    </source>
</evidence>
<dbReference type="RefSeq" id="WP_062485146.1">
    <property type="nucleotide sequence ID" value="NZ_LN885086.1"/>
</dbReference>
<reference evidence="4" key="1">
    <citation type="submission" date="2015-09" db="EMBL/GenBank/DDBJ databases">
        <authorList>
            <person name="Daims H."/>
        </authorList>
    </citation>
    <scope>NUCLEOTIDE SEQUENCE [LARGE SCALE GENOMIC DNA]</scope>
</reference>
<dbReference type="PANTHER" id="PTHR43377">
    <property type="entry name" value="BILIVERDIN REDUCTASE A"/>
    <property type="match status" value="1"/>
</dbReference>
<dbReference type="EMBL" id="LN885086">
    <property type="protein sequence ID" value="CUQ67077.1"/>
    <property type="molecule type" value="Genomic_DNA"/>
</dbReference>
<dbReference type="Gene3D" id="3.40.50.720">
    <property type="entry name" value="NAD(P)-binding Rossmann-like Domain"/>
    <property type="match status" value="1"/>
</dbReference>
<dbReference type="GO" id="GO:0000166">
    <property type="term" value="F:nucleotide binding"/>
    <property type="evidence" value="ECO:0007669"/>
    <property type="project" value="InterPro"/>
</dbReference>